<feature type="region of interest" description="Disordered" evidence="3">
    <location>
        <begin position="188"/>
        <end position="207"/>
    </location>
</feature>
<dbReference type="InterPro" id="IPR000566">
    <property type="entry name" value="Lipocln_cytosolic_FA-bd_dom"/>
</dbReference>
<reference evidence="5 6" key="1">
    <citation type="submission" date="2020-08" db="EMBL/GenBank/DDBJ databases">
        <title>A Genomic Blueprint of the Chicken Gut Microbiome.</title>
        <authorList>
            <person name="Gilroy R."/>
            <person name="Ravi A."/>
            <person name="Getino M."/>
            <person name="Pursley I."/>
            <person name="Horton D.L."/>
            <person name="Alikhan N.-F."/>
            <person name="Baker D."/>
            <person name="Gharbi K."/>
            <person name="Hall N."/>
            <person name="Watson M."/>
            <person name="Adriaenssens E.M."/>
            <person name="Foster-Nyarko E."/>
            <person name="Jarju S."/>
            <person name="Secka A."/>
            <person name="Antonio M."/>
            <person name="Oren A."/>
            <person name="Chaudhuri R."/>
            <person name="La Ragione R.M."/>
            <person name="Hildebrand F."/>
            <person name="Pallen M.J."/>
        </authorList>
    </citation>
    <scope>NUCLEOTIDE SEQUENCE [LARGE SCALE GENOMIC DNA]</scope>
    <source>
        <strain evidence="5 6">Sa2BVA3</strain>
    </source>
</reference>
<evidence type="ECO:0000259" key="4">
    <source>
        <dbReference type="Pfam" id="PF08212"/>
    </source>
</evidence>
<dbReference type="PIRSF" id="PIRSF036893">
    <property type="entry name" value="Lipocalin_ApoD"/>
    <property type="match status" value="1"/>
</dbReference>
<dbReference type="EMBL" id="JACSQJ010000004">
    <property type="protein sequence ID" value="MBD7988197.1"/>
    <property type="molecule type" value="Genomic_DNA"/>
</dbReference>
<comment type="subunit">
    <text evidence="2">Homodimer.</text>
</comment>
<keyword evidence="2" id="KW-0449">Lipoprotein</keyword>
<feature type="signal peptide" evidence="2">
    <location>
        <begin position="1"/>
        <end position="27"/>
    </location>
</feature>
<evidence type="ECO:0000256" key="2">
    <source>
        <dbReference type="PIRNR" id="PIRNR036893"/>
    </source>
</evidence>
<keyword evidence="2" id="KW-0998">Cell outer membrane</keyword>
<sequence length="207" mass="23256">MTRTLPVIARLSALRLSWMVAACLVLAGCAAFGRGRDDADVHRDDGMPSLETLAGDWYVAARVPWFGERGRVATRITFDVDGDSRIDIRRSWREGFAEPLESDTTTARRAGQGTRVWKVRAWRVLPTRLRVLEAAVDGSWMLLDADERDHAWILTRAQVVGDEAYLELERRIRGHGVNTDRLRRVPQVPEQEGRLGFEPAAAPTPGR</sequence>
<evidence type="ECO:0000256" key="3">
    <source>
        <dbReference type="SAM" id="MobiDB-lite"/>
    </source>
</evidence>
<name>A0ABR8UJK3_9GAMM</name>
<dbReference type="RefSeq" id="WP_191729393.1">
    <property type="nucleotide sequence ID" value="NZ_JACSQJ010000004.1"/>
</dbReference>
<comment type="caution">
    <text evidence="5">The sequence shown here is derived from an EMBL/GenBank/DDBJ whole genome shotgun (WGS) entry which is preliminary data.</text>
</comment>
<comment type="function">
    <text evidence="2">Involved in the storage or transport of lipids necessary for membrane maintenance under stressful conditions. Displays a binding preference for lysophospholipids.</text>
</comment>
<dbReference type="SUPFAM" id="SSF50814">
    <property type="entry name" value="Lipocalins"/>
    <property type="match status" value="1"/>
</dbReference>
<comment type="subcellular location">
    <subcellularLocation>
        <location evidence="2">Cell outer membrane</location>
    </subcellularLocation>
</comment>
<proteinExistence type="inferred from homology"/>
<evidence type="ECO:0000313" key="5">
    <source>
        <dbReference type="EMBL" id="MBD7988197.1"/>
    </source>
</evidence>
<evidence type="ECO:0000313" key="6">
    <source>
        <dbReference type="Proteomes" id="UP000647183"/>
    </source>
</evidence>
<protein>
    <recommendedName>
        <fullName evidence="2">Outer membrane lipoprotein Blc</fullName>
    </recommendedName>
</protein>
<keyword evidence="2" id="KW-0446">Lipid-binding</keyword>
<accession>A0ABR8UJK3</accession>
<dbReference type="InterPro" id="IPR012674">
    <property type="entry name" value="Calycin"/>
</dbReference>
<dbReference type="Proteomes" id="UP000647183">
    <property type="component" value="Unassembled WGS sequence"/>
</dbReference>
<keyword evidence="2" id="KW-0732">Signal</keyword>
<keyword evidence="2" id="KW-0472">Membrane</keyword>
<organism evidence="5 6">
    <name type="scientific">Luteimonas colneyensis</name>
    <dbReference type="NCBI Taxonomy" id="2762230"/>
    <lineage>
        <taxon>Bacteria</taxon>
        <taxon>Pseudomonadati</taxon>
        <taxon>Pseudomonadota</taxon>
        <taxon>Gammaproteobacteria</taxon>
        <taxon>Lysobacterales</taxon>
        <taxon>Lysobacteraceae</taxon>
        <taxon>Luteimonas</taxon>
    </lineage>
</organism>
<feature type="chain" id="PRO_5045017366" description="Outer membrane lipoprotein Blc" evidence="2">
    <location>
        <begin position="28"/>
        <end position="207"/>
    </location>
</feature>
<gene>
    <name evidence="5" type="ORF">H9645_09160</name>
</gene>
<dbReference type="Gene3D" id="2.40.128.20">
    <property type="match status" value="1"/>
</dbReference>
<keyword evidence="6" id="KW-1185">Reference proteome</keyword>
<dbReference type="PROSITE" id="PS51257">
    <property type="entry name" value="PROKAR_LIPOPROTEIN"/>
    <property type="match status" value="1"/>
</dbReference>
<dbReference type="Pfam" id="PF08212">
    <property type="entry name" value="Lipocalin_2"/>
    <property type="match status" value="1"/>
</dbReference>
<feature type="domain" description="Lipocalin/cytosolic fatty-acid binding" evidence="4">
    <location>
        <begin position="51"/>
        <end position="187"/>
    </location>
</feature>
<evidence type="ECO:0000256" key="1">
    <source>
        <dbReference type="ARBA" id="ARBA00006889"/>
    </source>
</evidence>
<comment type="similarity">
    <text evidence="1 2">Belongs to the calycin superfamily. Lipocalin family.</text>
</comment>
<dbReference type="InterPro" id="IPR022271">
    <property type="entry name" value="Lipocalin_ApoD"/>
</dbReference>